<reference evidence="2" key="2">
    <citation type="submission" date="2020-09" db="EMBL/GenBank/DDBJ databases">
        <authorList>
            <person name="Sun Q."/>
            <person name="Ohkuma M."/>
        </authorList>
    </citation>
    <scope>NUCLEOTIDE SEQUENCE</scope>
    <source>
        <strain evidence="2">JCM 3276</strain>
    </source>
</reference>
<dbReference type="InterPro" id="IPR045155">
    <property type="entry name" value="Beta-lactam_cat"/>
</dbReference>
<dbReference type="RefSeq" id="WP_189212387.1">
    <property type="nucleotide sequence ID" value="NZ_BMRB01000003.1"/>
</dbReference>
<accession>A0A918GL60</accession>
<dbReference type="GO" id="GO:0030655">
    <property type="term" value="P:beta-lactam antibiotic catabolic process"/>
    <property type="evidence" value="ECO:0007669"/>
    <property type="project" value="InterPro"/>
</dbReference>
<dbReference type="Pfam" id="PF13354">
    <property type="entry name" value="Beta-lactamase2"/>
    <property type="match status" value="1"/>
</dbReference>
<dbReference type="AlphaFoldDB" id="A0A918GL60"/>
<keyword evidence="3" id="KW-1185">Reference proteome</keyword>
<feature type="domain" description="Beta-lactamase class A catalytic" evidence="1">
    <location>
        <begin position="17"/>
        <end position="259"/>
    </location>
</feature>
<dbReference type="PANTHER" id="PTHR35333:SF3">
    <property type="entry name" value="BETA-LACTAMASE-TYPE TRANSPEPTIDASE FOLD CONTAINING PROTEIN"/>
    <property type="match status" value="1"/>
</dbReference>
<proteinExistence type="predicted"/>
<dbReference type="InterPro" id="IPR000871">
    <property type="entry name" value="Beta-lactam_class-A"/>
</dbReference>
<dbReference type="GO" id="GO:0008800">
    <property type="term" value="F:beta-lactamase activity"/>
    <property type="evidence" value="ECO:0007669"/>
    <property type="project" value="InterPro"/>
</dbReference>
<dbReference type="InterPro" id="IPR012338">
    <property type="entry name" value="Beta-lactam/transpept-like"/>
</dbReference>
<comment type="caution">
    <text evidence="2">The sequence shown here is derived from an EMBL/GenBank/DDBJ whole genome shotgun (WGS) entry which is preliminary data.</text>
</comment>
<protein>
    <submittedName>
        <fullName evidence="2">Serine hydrolase</fullName>
    </submittedName>
</protein>
<name>A0A918GL60_9PSEU</name>
<evidence type="ECO:0000259" key="1">
    <source>
        <dbReference type="Pfam" id="PF13354"/>
    </source>
</evidence>
<reference evidence="2" key="1">
    <citation type="journal article" date="2014" name="Int. J. Syst. Evol. Microbiol.">
        <title>Complete genome sequence of Corynebacterium casei LMG S-19264T (=DSM 44701T), isolated from a smear-ripened cheese.</title>
        <authorList>
            <consortium name="US DOE Joint Genome Institute (JGI-PGF)"/>
            <person name="Walter F."/>
            <person name="Albersmeier A."/>
            <person name="Kalinowski J."/>
            <person name="Ruckert C."/>
        </authorList>
    </citation>
    <scope>NUCLEOTIDE SEQUENCE</scope>
    <source>
        <strain evidence="2">JCM 3276</strain>
    </source>
</reference>
<keyword evidence="2" id="KW-0378">Hydrolase</keyword>
<evidence type="ECO:0000313" key="3">
    <source>
        <dbReference type="Proteomes" id="UP000660680"/>
    </source>
</evidence>
<dbReference type="EMBL" id="BMRB01000003">
    <property type="protein sequence ID" value="GGS43936.1"/>
    <property type="molecule type" value="Genomic_DNA"/>
</dbReference>
<sequence length="288" mass="30661">MIDDLRAELDDAGLRGSFLVRDLRSGEEIGIEPDRELPSASLVKVPLAIATLERVHAGELDGAAQLLVRPGRDRTPGLSQFRHPARIAVDDLVYLCVAISDGTAADALFELTPPERVTGLLRERGLRGITVRHPIQELSETPADRLPGPLAHSLAIGAGTAGGGHPVPQLDVTRGSSGTARAFVDLLAALWTPSRVTPEVAARVRELMGANVLRHRLAPDFTSDATTWSSKTGTLLNLRHEIGVVEHADGQAFAVAALTESRVPAAAQPGADAVMARVARALRDHLRF</sequence>
<dbReference type="PANTHER" id="PTHR35333">
    <property type="entry name" value="BETA-LACTAMASE"/>
    <property type="match status" value="1"/>
</dbReference>
<dbReference type="GO" id="GO:0046677">
    <property type="term" value="P:response to antibiotic"/>
    <property type="evidence" value="ECO:0007669"/>
    <property type="project" value="InterPro"/>
</dbReference>
<gene>
    <name evidence="2" type="ORF">GCM10010171_43880</name>
</gene>
<dbReference type="Proteomes" id="UP000660680">
    <property type="component" value="Unassembled WGS sequence"/>
</dbReference>
<organism evidence="2 3">
    <name type="scientific">Actinokineospora fastidiosa</name>
    <dbReference type="NCBI Taxonomy" id="1816"/>
    <lineage>
        <taxon>Bacteria</taxon>
        <taxon>Bacillati</taxon>
        <taxon>Actinomycetota</taxon>
        <taxon>Actinomycetes</taxon>
        <taxon>Pseudonocardiales</taxon>
        <taxon>Pseudonocardiaceae</taxon>
        <taxon>Actinokineospora</taxon>
    </lineage>
</organism>
<dbReference type="Gene3D" id="3.40.710.10">
    <property type="entry name" value="DD-peptidase/beta-lactamase superfamily"/>
    <property type="match status" value="1"/>
</dbReference>
<evidence type="ECO:0000313" key="2">
    <source>
        <dbReference type="EMBL" id="GGS43936.1"/>
    </source>
</evidence>
<dbReference type="SUPFAM" id="SSF56601">
    <property type="entry name" value="beta-lactamase/transpeptidase-like"/>
    <property type="match status" value="1"/>
</dbReference>